<evidence type="ECO:0000313" key="2">
    <source>
        <dbReference type="EMBL" id="TBW33293.1"/>
    </source>
</evidence>
<evidence type="ECO:0000256" key="1">
    <source>
        <dbReference type="SAM" id="Phobius"/>
    </source>
</evidence>
<keyword evidence="1" id="KW-0812">Transmembrane</keyword>
<keyword evidence="1" id="KW-1133">Transmembrane helix</keyword>
<sequence>MSLSARLILDLVMLGLFLASFAWRFTGNTVHEIGGFLLLAAAILHNGLNRRWYRAIPQGRHRPVRRVLTAVDLGLLIATAAVMTSGLTNSRLLGRLTGAEWEILSRQFHSAAAHWVLLFAALHLGLHLRLFAGAFRKHAGIDLDRGGALIATRVSAAALSAFGLHAFADRSIAARLTATVSFDYWDPSFPVAWFLLEYVALIAAGAIVAHYGRAAVRRAEGWAGRIADETTT</sequence>
<reference evidence="2 3" key="1">
    <citation type="submission" date="2019-02" db="EMBL/GenBank/DDBJ databases">
        <title>Siculibacillus lacustris gen. nov., sp. nov., a new rosette-forming bacterium isolated from a freshwater crater lake (Lake St. Ana, Romania).</title>
        <authorList>
            <person name="Felfoldi T."/>
            <person name="Marton Z."/>
            <person name="Szabo A."/>
            <person name="Mentes A."/>
            <person name="Boka K."/>
            <person name="Marialigeti K."/>
            <person name="Mathe I."/>
            <person name="Koncz M."/>
            <person name="Schumann P."/>
            <person name="Toth E."/>
        </authorList>
    </citation>
    <scope>NUCLEOTIDE SEQUENCE [LARGE SCALE GENOMIC DNA]</scope>
    <source>
        <strain evidence="2 3">SA-279</strain>
    </source>
</reference>
<feature type="transmembrane region" description="Helical" evidence="1">
    <location>
        <begin position="7"/>
        <end position="23"/>
    </location>
</feature>
<proteinExistence type="predicted"/>
<comment type="caution">
    <text evidence="2">The sequence shown here is derived from an EMBL/GenBank/DDBJ whole genome shotgun (WGS) entry which is preliminary data.</text>
</comment>
<feature type="transmembrane region" description="Helical" evidence="1">
    <location>
        <begin position="188"/>
        <end position="209"/>
    </location>
</feature>
<feature type="transmembrane region" description="Helical" evidence="1">
    <location>
        <begin position="147"/>
        <end position="168"/>
    </location>
</feature>
<keyword evidence="3" id="KW-1185">Reference proteome</keyword>
<accession>A0A4Q9VF39</accession>
<dbReference type="OrthoDB" id="9779183at2"/>
<dbReference type="EMBL" id="SJFN01000046">
    <property type="protein sequence ID" value="TBW33293.1"/>
    <property type="molecule type" value="Genomic_DNA"/>
</dbReference>
<dbReference type="AlphaFoldDB" id="A0A4Q9VF39"/>
<feature type="transmembrane region" description="Helical" evidence="1">
    <location>
        <begin position="108"/>
        <end position="126"/>
    </location>
</feature>
<evidence type="ECO:0000313" key="3">
    <source>
        <dbReference type="Proteomes" id="UP000292781"/>
    </source>
</evidence>
<protein>
    <submittedName>
        <fullName evidence="2">DUF4405 domain-containing protein</fullName>
    </submittedName>
</protein>
<name>A0A4Q9VF39_9HYPH</name>
<keyword evidence="1" id="KW-0472">Membrane</keyword>
<dbReference type="Proteomes" id="UP000292781">
    <property type="component" value="Unassembled WGS sequence"/>
</dbReference>
<organism evidence="2 3">
    <name type="scientific">Siculibacillus lacustris</name>
    <dbReference type="NCBI Taxonomy" id="1549641"/>
    <lineage>
        <taxon>Bacteria</taxon>
        <taxon>Pseudomonadati</taxon>
        <taxon>Pseudomonadota</taxon>
        <taxon>Alphaproteobacteria</taxon>
        <taxon>Hyphomicrobiales</taxon>
        <taxon>Ancalomicrobiaceae</taxon>
        <taxon>Siculibacillus</taxon>
    </lineage>
</organism>
<feature type="transmembrane region" description="Helical" evidence="1">
    <location>
        <begin position="29"/>
        <end position="48"/>
    </location>
</feature>
<gene>
    <name evidence="2" type="ORF">EYW49_20800</name>
</gene>
<feature type="transmembrane region" description="Helical" evidence="1">
    <location>
        <begin position="68"/>
        <end position="88"/>
    </location>
</feature>
<dbReference type="RefSeq" id="WP_131311552.1">
    <property type="nucleotide sequence ID" value="NZ_SJFN01000046.1"/>
</dbReference>